<dbReference type="InterPro" id="IPR011335">
    <property type="entry name" value="Restrct_endonuc-II-like"/>
</dbReference>
<gene>
    <name evidence="3" type="ORF">DesyoDRAFT_4901</name>
</gene>
<dbReference type="SUPFAM" id="SSF52980">
    <property type="entry name" value="Restriction endonuclease-like"/>
    <property type="match status" value="1"/>
</dbReference>
<dbReference type="SUPFAM" id="SSF52540">
    <property type="entry name" value="P-loop containing nucleoside triphosphate hydrolases"/>
    <property type="match status" value="1"/>
</dbReference>
<dbReference type="PANTHER" id="PTHR43566">
    <property type="entry name" value="CONSERVED PROTEIN"/>
    <property type="match status" value="1"/>
</dbReference>
<dbReference type="AlphaFoldDB" id="H5XZD8"/>
<evidence type="ECO:0000313" key="4">
    <source>
        <dbReference type="Proteomes" id="UP000005104"/>
    </source>
</evidence>
<dbReference type="PANTHER" id="PTHR43566:SF2">
    <property type="entry name" value="DUF4143 DOMAIN-CONTAINING PROTEIN"/>
    <property type="match status" value="1"/>
</dbReference>
<feature type="domain" description="AAA" evidence="1">
    <location>
        <begin position="18"/>
        <end position="136"/>
    </location>
</feature>
<feature type="domain" description="DUF4143" evidence="2">
    <location>
        <begin position="199"/>
        <end position="358"/>
    </location>
</feature>
<dbReference type="Proteomes" id="UP000005104">
    <property type="component" value="Chromosome"/>
</dbReference>
<reference evidence="3 4" key="1">
    <citation type="submission" date="2011-11" db="EMBL/GenBank/DDBJ databases">
        <title>The Noncontiguous Finished genome of Desulfosporosinus youngiae DSM 17734.</title>
        <authorList>
            <consortium name="US DOE Joint Genome Institute (JGI-PGF)"/>
            <person name="Lucas S."/>
            <person name="Han J."/>
            <person name="Lapidus A."/>
            <person name="Cheng J.-F."/>
            <person name="Goodwin L."/>
            <person name="Pitluck S."/>
            <person name="Peters L."/>
            <person name="Ovchinnikova G."/>
            <person name="Lu M."/>
            <person name="Land M.L."/>
            <person name="Hauser L."/>
            <person name="Pester M."/>
            <person name="Spring S."/>
            <person name="Ollivier B."/>
            <person name="Rattei T."/>
            <person name="Klenk H.-P."/>
            <person name="Wagner M."/>
            <person name="Loy A."/>
            <person name="Woyke T.J."/>
        </authorList>
    </citation>
    <scope>NUCLEOTIDE SEQUENCE [LARGE SCALE GENOMIC DNA]</scope>
    <source>
        <strain evidence="3 4">DSM 17734</strain>
    </source>
</reference>
<protein>
    <submittedName>
        <fullName evidence="3">Putative ATPase (AAA+ superfamily)</fullName>
    </submittedName>
</protein>
<dbReference type="STRING" id="768710.DesyoDRAFT_4901"/>
<evidence type="ECO:0000259" key="1">
    <source>
        <dbReference type="Pfam" id="PF13173"/>
    </source>
</evidence>
<dbReference type="OrthoDB" id="9801684at2"/>
<dbReference type="Pfam" id="PF13635">
    <property type="entry name" value="DUF4143"/>
    <property type="match status" value="1"/>
</dbReference>
<dbReference type="InterPro" id="IPR027417">
    <property type="entry name" value="P-loop_NTPase"/>
</dbReference>
<proteinExistence type="predicted"/>
<dbReference type="eggNOG" id="COG1373">
    <property type="taxonomic scope" value="Bacteria"/>
</dbReference>
<name>H5XZD8_9FIRM</name>
<dbReference type="InterPro" id="IPR041682">
    <property type="entry name" value="AAA_14"/>
</dbReference>
<dbReference type="RefSeq" id="WP_007786961.1">
    <property type="nucleotide sequence ID" value="NZ_CM001441.1"/>
</dbReference>
<keyword evidence="4" id="KW-1185">Reference proteome</keyword>
<dbReference type="EMBL" id="CM001441">
    <property type="protein sequence ID" value="EHQ91844.1"/>
    <property type="molecule type" value="Genomic_DNA"/>
</dbReference>
<evidence type="ECO:0000313" key="3">
    <source>
        <dbReference type="EMBL" id="EHQ91844.1"/>
    </source>
</evidence>
<dbReference type="InterPro" id="IPR025420">
    <property type="entry name" value="DUF4143"/>
</dbReference>
<dbReference type="HOGENOM" id="CLU_041527_3_1_9"/>
<organism evidence="3 4">
    <name type="scientific">Desulfosporosinus youngiae DSM 17734</name>
    <dbReference type="NCBI Taxonomy" id="768710"/>
    <lineage>
        <taxon>Bacteria</taxon>
        <taxon>Bacillati</taxon>
        <taxon>Bacillota</taxon>
        <taxon>Clostridia</taxon>
        <taxon>Eubacteriales</taxon>
        <taxon>Desulfitobacteriaceae</taxon>
        <taxon>Desulfosporosinus</taxon>
    </lineage>
</organism>
<sequence length="418" mass="47503">MYIQRALEDTVRKASASFPVMLVTGPRQVGKSTMLERLAEPNRKIVTLDDPDIRYLAKSDPALFLQRYTPPVLIDEIQYAAAELFPHIKMAVDKSKRNGDFWITGSQAFVMMQNVSESLAGRVGIINLLGLSTNEINAVSSEVFTTDSDRLMKRIEKVKKFDLNSLYFRIFKGSMPKLYADNNVDIEMYYRSYIDSYLKRDIKDLTQVADEMAFYNFMTVVAARTAKPVVYDEIARECGISSPTAKKWLSILMSSHIIALVQPYYNNLLKRVTKTPMLHFLDTGLCAHLLKWGNPEALERGAMSGAFFESYVFSEIYKSYLNAGKEPPIYYYRDKDKKEIDLIIYENGALYPIEIKKSASPGKDAIKHFGVLESVTEPEKFGELSQTKLKIGNGAVVCMANDLLPINAKNWYVPVWMI</sequence>
<dbReference type="Pfam" id="PF13173">
    <property type="entry name" value="AAA_14"/>
    <property type="match status" value="1"/>
</dbReference>
<accession>H5XZD8</accession>
<evidence type="ECO:0000259" key="2">
    <source>
        <dbReference type="Pfam" id="PF13635"/>
    </source>
</evidence>